<evidence type="ECO:0000313" key="4">
    <source>
        <dbReference type="Proteomes" id="UP000240493"/>
    </source>
</evidence>
<dbReference type="EMBL" id="KZ679268">
    <property type="protein sequence ID" value="PTB37145.1"/>
    <property type="molecule type" value="Genomic_DNA"/>
</dbReference>
<evidence type="ECO:0000256" key="2">
    <source>
        <dbReference type="ARBA" id="ARBA00023002"/>
    </source>
</evidence>
<dbReference type="PANTHER" id="PTHR43976">
    <property type="entry name" value="SHORT CHAIN DEHYDROGENASE"/>
    <property type="match status" value="1"/>
</dbReference>
<dbReference type="AlphaFoldDB" id="A0A2T3YX54"/>
<gene>
    <name evidence="3" type="ORF">M441DRAFT_50433</name>
</gene>
<sequence>MALYPGYLDFIRGHAASYEPLTELSGLSASSLDDPLHSALKGGTNAVDQFASMGHSIRPNYWYSSSSSPLVTGCSSGFGRVFVDEILRRGNKVIATACRPESVADLKKTNATVLQLDVTWDWTRIIEAIDDAIGIHGHIDVFVNNAAYVLGGAWEDLSERKTGTNVFITSISGWSGREFNAGYSGTKFALEGSEIAGFANADYREDSKAFKLPIDKNHTQSGDPQKGVAIIVDLVRQEGVAKDETVPLRMPLSPDAYEVIKNKCDKTINLLGDWKDVISSTDLDE</sequence>
<dbReference type="InterPro" id="IPR051911">
    <property type="entry name" value="SDR_oxidoreductase"/>
</dbReference>
<dbReference type="InterPro" id="IPR002347">
    <property type="entry name" value="SDR_fam"/>
</dbReference>
<organism evidence="3 4">
    <name type="scientific">Trichoderma asperellum (strain ATCC 204424 / CBS 433.97 / NBRC 101777)</name>
    <dbReference type="NCBI Taxonomy" id="1042311"/>
    <lineage>
        <taxon>Eukaryota</taxon>
        <taxon>Fungi</taxon>
        <taxon>Dikarya</taxon>
        <taxon>Ascomycota</taxon>
        <taxon>Pezizomycotina</taxon>
        <taxon>Sordariomycetes</taxon>
        <taxon>Hypocreomycetidae</taxon>
        <taxon>Hypocreales</taxon>
        <taxon>Hypocreaceae</taxon>
        <taxon>Trichoderma</taxon>
    </lineage>
</organism>
<dbReference type="SUPFAM" id="SSF51735">
    <property type="entry name" value="NAD(P)-binding Rossmann-fold domains"/>
    <property type="match status" value="1"/>
</dbReference>
<reference evidence="3 4" key="1">
    <citation type="submission" date="2016-07" db="EMBL/GenBank/DDBJ databases">
        <title>Multiple horizontal gene transfer events from other fungi enriched the ability of initially mycotrophic Trichoderma (Ascomycota) to feed on dead plant biomass.</title>
        <authorList>
            <consortium name="DOE Joint Genome Institute"/>
            <person name="Aerts A."/>
            <person name="Atanasova L."/>
            <person name="Chenthamara K."/>
            <person name="Zhang J."/>
            <person name="Grujic M."/>
            <person name="Henrissat B."/>
            <person name="Kuo A."/>
            <person name="Salamov A."/>
            <person name="Lipzen A."/>
            <person name="Labutti K."/>
            <person name="Barry K."/>
            <person name="Miao Y."/>
            <person name="Rahimi M.J."/>
            <person name="Shen Q."/>
            <person name="Grigoriev I.V."/>
            <person name="Kubicek C.P."/>
            <person name="Druzhinina I.S."/>
        </authorList>
    </citation>
    <scope>NUCLEOTIDE SEQUENCE [LARGE SCALE GENOMIC DNA]</scope>
    <source>
        <strain evidence="3 4">CBS 433.97</strain>
    </source>
</reference>
<comment type="similarity">
    <text evidence="1">Belongs to the short-chain dehydrogenases/reductases (SDR) family.</text>
</comment>
<protein>
    <recommendedName>
        <fullName evidence="5">NAD(P)-binding protein</fullName>
    </recommendedName>
</protein>
<keyword evidence="4" id="KW-1185">Reference proteome</keyword>
<dbReference type="Proteomes" id="UP000240493">
    <property type="component" value="Unassembled WGS sequence"/>
</dbReference>
<dbReference type="Pfam" id="PF00106">
    <property type="entry name" value="adh_short"/>
    <property type="match status" value="1"/>
</dbReference>
<dbReference type="GO" id="GO:0016491">
    <property type="term" value="F:oxidoreductase activity"/>
    <property type="evidence" value="ECO:0007669"/>
    <property type="project" value="UniProtKB-KW"/>
</dbReference>
<dbReference type="OrthoDB" id="1274115at2759"/>
<name>A0A2T3YX54_TRIA4</name>
<accession>A0A2T3YX54</accession>
<dbReference type="Gene3D" id="3.40.50.720">
    <property type="entry name" value="NAD(P)-binding Rossmann-like Domain"/>
    <property type="match status" value="2"/>
</dbReference>
<dbReference type="PANTHER" id="PTHR43976:SF16">
    <property type="entry name" value="SHORT-CHAIN DEHYDROGENASE_REDUCTASE FAMILY PROTEIN"/>
    <property type="match status" value="1"/>
</dbReference>
<dbReference type="InterPro" id="IPR036291">
    <property type="entry name" value="NAD(P)-bd_dom_sf"/>
</dbReference>
<proteinExistence type="inferred from homology"/>
<keyword evidence="2" id="KW-0560">Oxidoreductase</keyword>
<dbReference type="STRING" id="1042311.A0A2T3YX54"/>
<evidence type="ECO:0000256" key="1">
    <source>
        <dbReference type="ARBA" id="ARBA00006484"/>
    </source>
</evidence>
<evidence type="ECO:0008006" key="5">
    <source>
        <dbReference type="Google" id="ProtNLM"/>
    </source>
</evidence>
<evidence type="ECO:0000313" key="3">
    <source>
        <dbReference type="EMBL" id="PTB37145.1"/>
    </source>
</evidence>